<keyword evidence="2" id="KW-0805">Transcription regulation</keyword>
<dbReference type="Pfam" id="PF07716">
    <property type="entry name" value="bZIP_2"/>
    <property type="match status" value="1"/>
</dbReference>
<evidence type="ECO:0000256" key="6">
    <source>
        <dbReference type="SAM" id="Coils"/>
    </source>
</evidence>
<dbReference type="GO" id="GO:0001228">
    <property type="term" value="F:DNA-binding transcription activator activity, RNA polymerase II-specific"/>
    <property type="evidence" value="ECO:0007669"/>
    <property type="project" value="TreeGrafter"/>
</dbReference>
<evidence type="ECO:0000256" key="2">
    <source>
        <dbReference type="ARBA" id="ARBA00023015"/>
    </source>
</evidence>
<reference evidence="8 9" key="1">
    <citation type="submission" date="2020-06" db="EMBL/GenBank/DDBJ databases">
        <title>The yeast mating-type switching endonuclease HO is a domesticated member of an unorthodox homing genetic element family.</title>
        <authorList>
            <person name="Coughlan A.Y."/>
            <person name="Lombardi L."/>
            <person name="Braun-Galleani S."/>
            <person name="Martos A.R."/>
            <person name="Galeote V."/>
            <person name="Bigey F."/>
            <person name="Dequin S."/>
            <person name="Byrne K.P."/>
            <person name="Wolfe K.H."/>
        </authorList>
    </citation>
    <scope>NUCLEOTIDE SEQUENCE [LARGE SCALE GENOMIC DNA]</scope>
    <source>
        <strain evidence="8 9">CBS2947</strain>
    </source>
</reference>
<comment type="subcellular location">
    <subcellularLocation>
        <location evidence="1">Nucleus</location>
    </subcellularLocation>
</comment>
<keyword evidence="5" id="KW-0539">Nucleus</keyword>
<dbReference type="AlphaFoldDB" id="A0A7H9HWC5"/>
<keyword evidence="6" id="KW-0175">Coiled coil</keyword>
<evidence type="ECO:0000256" key="5">
    <source>
        <dbReference type="ARBA" id="ARBA00023242"/>
    </source>
</evidence>
<evidence type="ECO:0000256" key="4">
    <source>
        <dbReference type="ARBA" id="ARBA00023163"/>
    </source>
</evidence>
<dbReference type="GO" id="GO:0005634">
    <property type="term" value="C:nucleus"/>
    <property type="evidence" value="ECO:0007669"/>
    <property type="project" value="UniProtKB-SubCell"/>
</dbReference>
<dbReference type="PANTHER" id="PTHR13044:SF45">
    <property type="entry name" value="TRANSCRIPTIONAL ACTIVATOR OF SULFUR METABOLISM MET28"/>
    <property type="match status" value="1"/>
</dbReference>
<organism evidence="8 9">
    <name type="scientific">Torulaspora globosa</name>
    <dbReference type="NCBI Taxonomy" id="48254"/>
    <lineage>
        <taxon>Eukaryota</taxon>
        <taxon>Fungi</taxon>
        <taxon>Dikarya</taxon>
        <taxon>Ascomycota</taxon>
        <taxon>Saccharomycotina</taxon>
        <taxon>Saccharomycetes</taxon>
        <taxon>Saccharomycetales</taxon>
        <taxon>Saccharomycetaceae</taxon>
        <taxon>Torulaspora</taxon>
    </lineage>
</organism>
<dbReference type="GO" id="GO:0000977">
    <property type="term" value="F:RNA polymerase II transcription regulatory region sequence-specific DNA binding"/>
    <property type="evidence" value="ECO:0007669"/>
    <property type="project" value="TreeGrafter"/>
</dbReference>
<dbReference type="GO" id="GO:0089713">
    <property type="term" value="C:Cbf1-Met4-Met28 complex"/>
    <property type="evidence" value="ECO:0007669"/>
    <property type="project" value="TreeGrafter"/>
</dbReference>
<proteinExistence type="predicted"/>
<keyword evidence="3" id="KW-0238">DNA-binding</keyword>
<accession>A0A7H9HWC5</accession>
<evidence type="ECO:0000313" key="9">
    <source>
        <dbReference type="Proteomes" id="UP000510647"/>
    </source>
</evidence>
<protein>
    <recommendedName>
        <fullName evidence="7">BZIP domain-containing protein</fullName>
    </recommendedName>
</protein>
<dbReference type="EMBL" id="CP059272">
    <property type="protein sequence ID" value="QLQ81631.1"/>
    <property type="molecule type" value="Genomic_DNA"/>
</dbReference>
<evidence type="ECO:0000313" key="8">
    <source>
        <dbReference type="EMBL" id="QLQ81631.1"/>
    </source>
</evidence>
<feature type="coiled-coil region" evidence="6">
    <location>
        <begin position="106"/>
        <end position="140"/>
    </location>
</feature>
<name>A0A7H9HWC5_9SACH</name>
<evidence type="ECO:0000256" key="3">
    <source>
        <dbReference type="ARBA" id="ARBA00023125"/>
    </source>
</evidence>
<feature type="domain" description="BZIP" evidence="7">
    <location>
        <begin position="85"/>
        <end position="129"/>
    </location>
</feature>
<gene>
    <name evidence="8" type="ORF">HG537_0F03920</name>
</gene>
<dbReference type="InterPro" id="IPR004827">
    <property type="entry name" value="bZIP"/>
</dbReference>
<dbReference type="PANTHER" id="PTHR13044">
    <property type="entry name" value="ACTIVATING TRANSCRIPTION FACTOR ATF 4/5"/>
    <property type="match status" value="1"/>
</dbReference>
<sequence length="166" mass="19371">MSEIGGDDVLKDDNETIVNLSQELQNQISKNSELGTRLLSLLLVSSSNGKELIGAINRGDITRIKNLNFNGKITNNDSKENEIDYIKRKKSTEASARFRIRKKQREQQRQSELKELNIRIQNLNKRVDVLLDENRYWKRQLEKVNDRKSEELLESIRRRNQCSQDG</sequence>
<keyword evidence="9" id="KW-1185">Reference proteome</keyword>
<keyword evidence="4" id="KW-0804">Transcription</keyword>
<evidence type="ECO:0000256" key="1">
    <source>
        <dbReference type="ARBA" id="ARBA00004123"/>
    </source>
</evidence>
<dbReference type="OrthoDB" id="1939598at2759"/>
<evidence type="ECO:0000259" key="7">
    <source>
        <dbReference type="Pfam" id="PF07716"/>
    </source>
</evidence>
<dbReference type="Proteomes" id="UP000510647">
    <property type="component" value="Chromosome 6"/>
</dbReference>